<dbReference type="InterPro" id="IPR015855">
    <property type="entry name" value="ABC_transpr_MalK-like"/>
</dbReference>
<organism evidence="5 6">
    <name type="scientific">Cellulomonas chengniuliangii</name>
    <dbReference type="NCBI Taxonomy" id="2968084"/>
    <lineage>
        <taxon>Bacteria</taxon>
        <taxon>Bacillati</taxon>
        <taxon>Actinomycetota</taxon>
        <taxon>Actinomycetes</taxon>
        <taxon>Micrococcales</taxon>
        <taxon>Cellulomonadaceae</taxon>
        <taxon>Cellulomonas</taxon>
    </lineage>
</organism>
<dbReference type="PROSITE" id="PS50893">
    <property type="entry name" value="ABC_TRANSPORTER_2"/>
    <property type="match status" value="1"/>
</dbReference>
<reference evidence="5 6" key="1">
    <citation type="submission" date="2022-07" db="EMBL/GenBank/DDBJ databases">
        <title>Novel species in genus cellulomonas.</title>
        <authorList>
            <person name="Ye L."/>
        </authorList>
    </citation>
    <scope>NUCLEOTIDE SEQUENCE [LARGE SCALE GENOMIC DNA]</scope>
    <source>
        <strain evidence="6">zg-Y338</strain>
    </source>
</reference>
<dbReference type="InterPro" id="IPR008995">
    <property type="entry name" value="Mo/tungstate-bd_C_term_dom"/>
</dbReference>
<keyword evidence="3 5" id="KW-0067">ATP-binding</keyword>
<dbReference type="PANTHER" id="PTHR43875:SF1">
    <property type="entry name" value="OSMOPROTECTIVE COMPOUNDS UPTAKE ATP-BINDING PROTEIN GGTA"/>
    <property type="match status" value="1"/>
</dbReference>
<dbReference type="InterPro" id="IPR012340">
    <property type="entry name" value="NA-bd_OB-fold"/>
</dbReference>
<dbReference type="PANTHER" id="PTHR43875">
    <property type="entry name" value="MALTODEXTRIN IMPORT ATP-BINDING PROTEIN MSMX"/>
    <property type="match status" value="1"/>
</dbReference>
<dbReference type="CDD" id="cd03301">
    <property type="entry name" value="ABC_MalK_N"/>
    <property type="match status" value="1"/>
</dbReference>
<proteinExistence type="predicted"/>
<evidence type="ECO:0000256" key="1">
    <source>
        <dbReference type="ARBA" id="ARBA00022448"/>
    </source>
</evidence>
<name>A0ABY5L1R2_9CELL</name>
<dbReference type="Gene3D" id="2.40.50.100">
    <property type="match status" value="1"/>
</dbReference>
<keyword evidence="6" id="KW-1185">Reference proteome</keyword>
<dbReference type="SUPFAM" id="SSF52540">
    <property type="entry name" value="P-loop containing nucleoside triphosphate hydrolases"/>
    <property type="match status" value="1"/>
</dbReference>
<dbReference type="Pfam" id="PF17912">
    <property type="entry name" value="OB_MalK"/>
    <property type="match status" value="1"/>
</dbReference>
<dbReference type="EMBL" id="CP101988">
    <property type="protein sequence ID" value="UUI75885.1"/>
    <property type="molecule type" value="Genomic_DNA"/>
</dbReference>
<evidence type="ECO:0000313" key="5">
    <source>
        <dbReference type="EMBL" id="UUI75885.1"/>
    </source>
</evidence>
<evidence type="ECO:0000256" key="2">
    <source>
        <dbReference type="ARBA" id="ARBA00022741"/>
    </source>
</evidence>
<accession>A0ABY5L1R2</accession>
<evidence type="ECO:0000259" key="4">
    <source>
        <dbReference type="PROSITE" id="PS50893"/>
    </source>
</evidence>
<dbReference type="SUPFAM" id="SSF50331">
    <property type="entry name" value="MOP-like"/>
    <property type="match status" value="1"/>
</dbReference>
<keyword evidence="2" id="KW-0547">Nucleotide-binding</keyword>
<dbReference type="GO" id="GO:0005524">
    <property type="term" value="F:ATP binding"/>
    <property type="evidence" value="ECO:0007669"/>
    <property type="project" value="UniProtKB-KW"/>
</dbReference>
<dbReference type="PROSITE" id="PS00211">
    <property type="entry name" value="ABC_TRANSPORTER_1"/>
    <property type="match status" value="1"/>
</dbReference>
<gene>
    <name evidence="5" type="primary">ugpC</name>
    <name evidence="5" type="ORF">NP064_02955</name>
</gene>
<sequence length="375" mass="40697">MATVTFDNATRVYPGTERPAVDALNLHVEDGEFLVLVGPSGCGKSTSLRMLAGLEDVNGGRILIGDRDVTDVQPKDRDIAMVFQNYALYPHMTVADNMGFALKIAGTPKAEIRARVEEAAKILDLTEYLDRKPKALSGGQRQRVAMGRAIVRQPQVFLMDEPLSNLDAKLRVQTRTQIASLQRRLGVTTVYVTHDQTEALTMGDRIAVLKDGLLQQVGTPRDMYDTPKNVFVAGFIGSPAMNLGTFSVLEGYAQVGRARIAVPRQVISDLTPDDKNQITIGFRPESLDVVPEGTPDAIPVIVNLVEELGSDAFVYGALTNEFGAAEAVHSGAGDAQIIVRVDPRQVPGKGETIWVRIRTGEQHLFHAGSGERIAV</sequence>
<dbReference type="InterPro" id="IPR027417">
    <property type="entry name" value="P-loop_NTPase"/>
</dbReference>
<dbReference type="InterPro" id="IPR003593">
    <property type="entry name" value="AAA+_ATPase"/>
</dbReference>
<dbReference type="InterPro" id="IPR040582">
    <property type="entry name" value="OB_MalK-like"/>
</dbReference>
<feature type="domain" description="ABC transporter" evidence="4">
    <location>
        <begin position="4"/>
        <end position="236"/>
    </location>
</feature>
<evidence type="ECO:0000313" key="6">
    <source>
        <dbReference type="Proteomes" id="UP001316189"/>
    </source>
</evidence>
<keyword evidence="1" id="KW-0813">Transport</keyword>
<dbReference type="Gene3D" id="2.40.50.140">
    <property type="entry name" value="Nucleic acid-binding proteins"/>
    <property type="match status" value="1"/>
</dbReference>
<dbReference type="Pfam" id="PF00005">
    <property type="entry name" value="ABC_tran"/>
    <property type="match status" value="1"/>
</dbReference>
<dbReference type="InterPro" id="IPR017871">
    <property type="entry name" value="ABC_transporter-like_CS"/>
</dbReference>
<dbReference type="Gene3D" id="3.40.50.300">
    <property type="entry name" value="P-loop containing nucleotide triphosphate hydrolases"/>
    <property type="match status" value="1"/>
</dbReference>
<dbReference type="InterPro" id="IPR047641">
    <property type="entry name" value="ABC_transpr_MalK/UgpC-like"/>
</dbReference>
<dbReference type="NCBIfam" id="NF008653">
    <property type="entry name" value="PRK11650.1"/>
    <property type="match status" value="1"/>
</dbReference>
<dbReference type="InterPro" id="IPR003439">
    <property type="entry name" value="ABC_transporter-like_ATP-bd"/>
</dbReference>
<dbReference type="SMART" id="SM00382">
    <property type="entry name" value="AAA"/>
    <property type="match status" value="1"/>
</dbReference>
<dbReference type="RefSeq" id="WP_227567995.1">
    <property type="nucleotide sequence ID" value="NZ_CP101988.1"/>
</dbReference>
<evidence type="ECO:0000256" key="3">
    <source>
        <dbReference type="ARBA" id="ARBA00022840"/>
    </source>
</evidence>
<dbReference type="Proteomes" id="UP001316189">
    <property type="component" value="Chromosome"/>
</dbReference>
<protein>
    <submittedName>
        <fullName evidence="5">Sn-glycerol-3-phosphate ABC transporter ATP-binding protein UgpC</fullName>
    </submittedName>
</protein>